<evidence type="ECO:0000256" key="1">
    <source>
        <dbReference type="SAM" id="MobiDB-lite"/>
    </source>
</evidence>
<protein>
    <submittedName>
        <fullName evidence="2">Uncharacterized protein</fullName>
    </submittedName>
</protein>
<keyword evidence="3" id="KW-1185">Reference proteome</keyword>
<name>A0A9D4J1D6_DREPO</name>
<reference evidence="2" key="1">
    <citation type="journal article" date="2019" name="bioRxiv">
        <title>The Genome of the Zebra Mussel, Dreissena polymorpha: A Resource for Invasive Species Research.</title>
        <authorList>
            <person name="McCartney M.A."/>
            <person name="Auch B."/>
            <person name="Kono T."/>
            <person name="Mallez S."/>
            <person name="Zhang Y."/>
            <person name="Obille A."/>
            <person name="Becker A."/>
            <person name="Abrahante J.E."/>
            <person name="Garbe J."/>
            <person name="Badalamenti J.P."/>
            <person name="Herman A."/>
            <person name="Mangelson H."/>
            <person name="Liachko I."/>
            <person name="Sullivan S."/>
            <person name="Sone E.D."/>
            <person name="Koren S."/>
            <person name="Silverstein K.A.T."/>
            <person name="Beckman K.B."/>
            <person name="Gohl D.M."/>
        </authorList>
    </citation>
    <scope>NUCLEOTIDE SEQUENCE</scope>
    <source>
        <strain evidence="2">Duluth1</strain>
        <tissue evidence="2">Whole animal</tissue>
    </source>
</reference>
<organism evidence="2 3">
    <name type="scientific">Dreissena polymorpha</name>
    <name type="common">Zebra mussel</name>
    <name type="synonym">Mytilus polymorpha</name>
    <dbReference type="NCBI Taxonomy" id="45954"/>
    <lineage>
        <taxon>Eukaryota</taxon>
        <taxon>Metazoa</taxon>
        <taxon>Spiralia</taxon>
        <taxon>Lophotrochozoa</taxon>
        <taxon>Mollusca</taxon>
        <taxon>Bivalvia</taxon>
        <taxon>Autobranchia</taxon>
        <taxon>Heteroconchia</taxon>
        <taxon>Euheterodonta</taxon>
        <taxon>Imparidentia</taxon>
        <taxon>Neoheterodontei</taxon>
        <taxon>Myida</taxon>
        <taxon>Dreissenoidea</taxon>
        <taxon>Dreissenidae</taxon>
        <taxon>Dreissena</taxon>
    </lineage>
</organism>
<dbReference type="EMBL" id="JAIWYP010000007">
    <property type="protein sequence ID" value="KAH3792259.1"/>
    <property type="molecule type" value="Genomic_DNA"/>
</dbReference>
<comment type="caution">
    <text evidence="2">The sequence shown here is derived from an EMBL/GenBank/DDBJ whole genome shotgun (WGS) entry which is preliminary data.</text>
</comment>
<feature type="compositionally biased region" description="Basic and acidic residues" evidence="1">
    <location>
        <begin position="27"/>
        <end position="57"/>
    </location>
</feature>
<dbReference type="Proteomes" id="UP000828390">
    <property type="component" value="Unassembled WGS sequence"/>
</dbReference>
<reference evidence="2" key="2">
    <citation type="submission" date="2020-11" db="EMBL/GenBank/DDBJ databases">
        <authorList>
            <person name="McCartney M.A."/>
            <person name="Auch B."/>
            <person name="Kono T."/>
            <person name="Mallez S."/>
            <person name="Becker A."/>
            <person name="Gohl D.M."/>
            <person name="Silverstein K.A.T."/>
            <person name="Koren S."/>
            <person name="Bechman K.B."/>
            <person name="Herman A."/>
            <person name="Abrahante J.E."/>
            <person name="Garbe J."/>
        </authorList>
    </citation>
    <scope>NUCLEOTIDE SEQUENCE</scope>
    <source>
        <strain evidence="2">Duluth1</strain>
        <tissue evidence="2">Whole animal</tissue>
    </source>
</reference>
<evidence type="ECO:0000313" key="2">
    <source>
        <dbReference type="EMBL" id="KAH3792259.1"/>
    </source>
</evidence>
<gene>
    <name evidence="2" type="ORF">DPMN_145750</name>
</gene>
<sequence length="164" mass="18845">MPRPSLYLQETPRQSVRGGKTAWPPARDSHTLPDNKPDRRVTSRRLPDSLRRCQDRQGTRLPESLRRCKDRLGTCKRFPISLRRCERLSGTVIDCLSVSCRCTSGLRDFLITSQTVWGSAAGAPPVSETVWHRHMLSESLLPVPRRYWQRCRPSLSILLVPRRS</sequence>
<accession>A0A9D4J1D6</accession>
<proteinExistence type="predicted"/>
<evidence type="ECO:0000313" key="3">
    <source>
        <dbReference type="Proteomes" id="UP000828390"/>
    </source>
</evidence>
<dbReference type="AlphaFoldDB" id="A0A9D4J1D6"/>
<feature type="region of interest" description="Disordered" evidence="1">
    <location>
        <begin position="1"/>
        <end position="57"/>
    </location>
</feature>